<evidence type="ECO:0000256" key="4">
    <source>
        <dbReference type="RuleBase" id="RU004004"/>
    </source>
</evidence>
<dbReference type="RefSeq" id="WP_131149532.1">
    <property type="nucleotide sequence ID" value="NZ_SIZZ01000001.1"/>
</dbReference>
<dbReference type="EMBL" id="SIZZ01000001">
    <property type="protein sequence ID" value="TBR38723.1"/>
    <property type="molecule type" value="Genomic_DNA"/>
</dbReference>
<dbReference type="InterPro" id="IPR004846">
    <property type="entry name" value="T2SS/T3SS_dom"/>
</dbReference>
<evidence type="ECO:0000256" key="6">
    <source>
        <dbReference type="SAM" id="SignalP"/>
    </source>
</evidence>
<dbReference type="Pfam" id="PF03958">
    <property type="entry name" value="Secretin_N"/>
    <property type="match status" value="1"/>
</dbReference>
<evidence type="ECO:0000313" key="10">
    <source>
        <dbReference type="EMBL" id="TBR38723.1"/>
    </source>
</evidence>
<dbReference type="InterPro" id="IPR049034">
    <property type="entry name" value="T3S_SPI-1_N0"/>
</dbReference>
<dbReference type="PANTHER" id="PTHR30332:SF5">
    <property type="entry name" value="SPI-1 TYPE 3 SECRETION SYSTEM SECRETIN"/>
    <property type="match status" value="1"/>
</dbReference>
<evidence type="ECO:0000256" key="5">
    <source>
        <dbReference type="SAM" id="MobiDB-lite"/>
    </source>
</evidence>
<dbReference type="InterPro" id="IPR005644">
    <property type="entry name" value="NolW-like"/>
</dbReference>
<dbReference type="Pfam" id="PF21304">
    <property type="entry name" value="T3S_SPI-1_N0"/>
    <property type="match status" value="1"/>
</dbReference>
<proteinExistence type="inferred from homology"/>
<evidence type="ECO:0000259" key="7">
    <source>
        <dbReference type="Pfam" id="PF00263"/>
    </source>
</evidence>
<evidence type="ECO:0000259" key="8">
    <source>
        <dbReference type="Pfam" id="PF03958"/>
    </source>
</evidence>
<sequence length="534" mass="57278">MRKPHFCMAILWFGCFTGAIQAQDGAAAAAASGLATGEGVVVRDGSASQLLQSIGSKLRQGVSMSDKARRKRIAGHFKLDDARGLLDRLAAEAGLIWYSDGKTLHVYDASELQHHVGRLAHTSIDTIEAFLDQAGLFDPRYPLRGASDGVFHVAAPPIYVHLISEMASQLDRVHPEASLTSDHLEVIALRHSFAATRTFTQRGASTQVPGMAQVVQSLMHATGDAVEAPVEDDASTVVPAKAAGPLIVSHEPGNNLIVRGTTGQIQRVRELVRQLDQPRRQVELSLWIVDLRRSDLDALGIEWSGQSRFGNRLGVQLNPGALTSTLDGQQFLASIAALAKKGHASIVSQPVVLTQENTPALFDSSTTFYTRLVGERNAQLDSVTFGTMVSVVSRVSNQRDVELNVAVEDGAIDNSRPQGVDSLPMVARTQIDTVARVPRDLSLLIGGYARTSSEASRSAMPGLSRVPLLGWLFRSRRSDRHASVRVFLIQPRVLADGDGEGAATLESTYGPGVGRSLREAATRLDASGERGASP</sequence>
<feature type="domain" description="NolW-like" evidence="8">
    <location>
        <begin position="185"/>
        <end position="281"/>
    </location>
</feature>
<dbReference type="InterPro" id="IPR050810">
    <property type="entry name" value="Bact_Secretion_Sys_Channel"/>
</dbReference>
<dbReference type="InterPro" id="IPR038591">
    <property type="entry name" value="NolW-like_sf"/>
</dbReference>
<keyword evidence="11" id="KW-1185">Reference proteome</keyword>
<evidence type="ECO:0000256" key="2">
    <source>
        <dbReference type="ARBA" id="ARBA00022729"/>
    </source>
</evidence>
<evidence type="ECO:0000256" key="1">
    <source>
        <dbReference type="ARBA" id="ARBA00004442"/>
    </source>
</evidence>
<organism evidence="10 11">
    <name type="scientific">Dyella terrae</name>
    <dbReference type="NCBI Taxonomy" id="522259"/>
    <lineage>
        <taxon>Bacteria</taxon>
        <taxon>Pseudomonadati</taxon>
        <taxon>Pseudomonadota</taxon>
        <taxon>Gammaproteobacteria</taxon>
        <taxon>Lysobacterales</taxon>
        <taxon>Rhodanobacteraceae</taxon>
        <taxon>Dyella</taxon>
    </lineage>
</organism>
<dbReference type="Proteomes" id="UP000293025">
    <property type="component" value="Unassembled WGS sequence"/>
</dbReference>
<gene>
    <name evidence="10" type="ORF">EYV96_00240</name>
</gene>
<feature type="domain" description="Type II/III secretion system secretin-like" evidence="7">
    <location>
        <begin position="337"/>
        <end position="494"/>
    </location>
</feature>
<feature type="signal peptide" evidence="6">
    <location>
        <begin position="1"/>
        <end position="22"/>
    </location>
</feature>
<comment type="subcellular location">
    <subcellularLocation>
        <location evidence="1 4">Cell outer membrane</location>
    </subcellularLocation>
</comment>
<dbReference type="InterPro" id="IPR003522">
    <property type="entry name" value="T3SS_OM_pore_YscC"/>
</dbReference>
<name>A0ABY1YT61_9GAMM</name>
<evidence type="ECO:0000256" key="3">
    <source>
        <dbReference type="RuleBase" id="RU004003"/>
    </source>
</evidence>
<dbReference type="PANTHER" id="PTHR30332">
    <property type="entry name" value="PROBABLE GENERAL SECRETION PATHWAY PROTEIN D"/>
    <property type="match status" value="1"/>
</dbReference>
<dbReference type="PRINTS" id="PR01337">
    <property type="entry name" value="TYPE3OMGPROT"/>
</dbReference>
<dbReference type="Gene3D" id="3.55.50.30">
    <property type="match status" value="1"/>
</dbReference>
<comment type="caution">
    <text evidence="10">The sequence shown here is derived from an EMBL/GenBank/DDBJ whole genome shotgun (WGS) entry which is preliminary data.</text>
</comment>
<comment type="similarity">
    <text evidence="3">Belongs to the bacterial secretin family.</text>
</comment>
<accession>A0ABY1YT61</accession>
<feature type="compositionally biased region" description="Basic and acidic residues" evidence="5">
    <location>
        <begin position="516"/>
        <end position="528"/>
    </location>
</feature>
<dbReference type="NCBIfam" id="TIGR02516">
    <property type="entry name" value="type_III_yscC"/>
    <property type="match status" value="1"/>
</dbReference>
<feature type="region of interest" description="Disordered" evidence="5">
    <location>
        <begin position="506"/>
        <end position="534"/>
    </location>
</feature>
<protein>
    <submittedName>
        <fullName evidence="10">EscC/YscC/HrcC family type III secretion system outer membrane ring protein</fullName>
    </submittedName>
</protein>
<feature type="chain" id="PRO_5047114375" evidence="6">
    <location>
        <begin position="23"/>
        <end position="534"/>
    </location>
</feature>
<evidence type="ECO:0000313" key="11">
    <source>
        <dbReference type="Proteomes" id="UP000293025"/>
    </source>
</evidence>
<evidence type="ECO:0000259" key="9">
    <source>
        <dbReference type="Pfam" id="PF21304"/>
    </source>
</evidence>
<keyword evidence="2 6" id="KW-0732">Signal</keyword>
<reference evidence="10 11" key="1">
    <citation type="submission" date="2019-02" db="EMBL/GenBank/DDBJ databases">
        <title>Dyella amyloliquefaciens sp. nov., isolated from forest soil.</title>
        <authorList>
            <person name="Gao Z.-H."/>
            <person name="Qiu L.-H."/>
        </authorList>
    </citation>
    <scope>NUCLEOTIDE SEQUENCE [LARGE SCALE GENOMIC DNA]</scope>
    <source>
        <strain evidence="10 11">KACC 12748</strain>
    </source>
</reference>
<feature type="domain" description="SPI-1 type 3 secretion system secretin N0" evidence="9">
    <location>
        <begin position="42"/>
        <end position="108"/>
    </location>
</feature>
<dbReference type="PROSITE" id="PS51257">
    <property type="entry name" value="PROKAR_LIPOPROTEIN"/>
    <property type="match status" value="1"/>
</dbReference>
<keyword evidence="4" id="KW-0813">Transport</keyword>
<dbReference type="Gene3D" id="3.30.1370.120">
    <property type="match status" value="2"/>
</dbReference>
<dbReference type="Pfam" id="PF00263">
    <property type="entry name" value="Secretin"/>
    <property type="match status" value="1"/>
</dbReference>